<keyword evidence="8" id="KW-1133">Transmembrane helix</keyword>
<dbReference type="EMBL" id="RBNJ01002868">
    <property type="protein sequence ID" value="RUS31529.1"/>
    <property type="molecule type" value="Genomic_DNA"/>
</dbReference>
<feature type="modified residue" description="4-aspartylphosphate" evidence="6">
    <location>
        <position position="1085"/>
    </location>
</feature>
<dbReference type="GO" id="GO:0000155">
    <property type="term" value="F:phosphorelay sensor kinase activity"/>
    <property type="evidence" value="ECO:0007669"/>
    <property type="project" value="InterPro"/>
</dbReference>
<reference evidence="11 12" key="1">
    <citation type="journal article" date="2018" name="New Phytol.">
        <title>Phylogenomics of Endogonaceae and evolution of mycorrhizas within Mucoromycota.</title>
        <authorList>
            <person name="Chang Y."/>
            <person name="Desiro A."/>
            <person name="Na H."/>
            <person name="Sandor L."/>
            <person name="Lipzen A."/>
            <person name="Clum A."/>
            <person name="Barry K."/>
            <person name="Grigoriev I.V."/>
            <person name="Martin F.M."/>
            <person name="Stajich J.E."/>
            <person name="Smith M.E."/>
            <person name="Bonito G."/>
            <person name="Spatafora J.W."/>
        </authorList>
    </citation>
    <scope>NUCLEOTIDE SEQUENCE [LARGE SCALE GENOMIC DNA]</scope>
    <source>
        <strain evidence="11 12">AD002</strain>
    </source>
</reference>
<feature type="transmembrane region" description="Helical" evidence="8">
    <location>
        <begin position="144"/>
        <end position="162"/>
    </location>
</feature>
<feature type="compositionally biased region" description="Basic residues" evidence="7">
    <location>
        <begin position="26"/>
        <end position="37"/>
    </location>
</feature>
<feature type="compositionally biased region" description="Basic and acidic residues" evidence="7">
    <location>
        <begin position="714"/>
        <end position="724"/>
    </location>
</feature>
<dbReference type="InterPro" id="IPR004358">
    <property type="entry name" value="Sig_transdc_His_kin-like_C"/>
</dbReference>
<evidence type="ECO:0000313" key="11">
    <source>
        <dbReference type="EMBL" id="RUS31529.1"/>
    </source>
</evidence>
<dbReference type="SMART" id="SM00387">
    <property type="entry name" value="HATPase_c"/>
    <property type="match status" value="1"/>
</dbReference>
<evidence type="ECO:0000256" key="5">
    <source>
        <dbReference type="ARBA" id="ARBA00022777"/>
    </source>
</evidence>
<dbReference type="CDD" id="cd16922">
    <property type="entry name" value="HATPase_EvgS-ArcB-TorS-like"/>
    <property type="match status" value="1"/>
</dbReference>
<evidence type="ECO:0000256" key="2">
    <source>
        <dbReference type="ARBA" id="ARBA00012438"/>
    </source>
</evidence>
<dbReference type="Gene3D" id="3.40.50.2300">
    <property type="match status" value="1"/>
</dbReference>
<evidence type="ECO:0000256" key="7">
    <source>
        <dbReference type="SAM" id="MobiDB-lite"/>
    </source>
</evidence>
<feature type="transmembrane region" description="Helical" evidence="8">
    <location>
        <begin position="88"/>
        <end position="108"/>
    </location>
</feature>
<feature type="compositionally biased region" description="Basic and acidic residues" evidence="7">
    <location>
        <begin position="529"/>
        <end position="542"/>
    </location>
</feature>
<dbReference type="PANTHER" id="PTHR43047">
    <property type="entry name" value="TWO-COMPONENT HISTIDINE PROTEIN KINASE"/>
    <property type="match status" value="1"/>
</dbReference>
<feature type="transmembrane region" description="Helical" evidence="8">
    <location>
        <begin position="182"/>
        <end position="206"/>
    </location>
</feature>
<keyword evidence="8" id="KW-0812">Transmembrane</keyword>
<dbReference type="InterPro" id="IPR003594">
    <property type="entry name" value="HATPase_dom"/>
</dbReference>
<gene>
    <name evidence="11" type="ORF">BC938DRAFT_477640</name>
</gene>
<accession>A0A433QP45</accession>
<comment type="catalytic activity">
    <reaction evidence="1">
        <text>ATP + protein L-histidine = ADP + protein N-phospho-L-histidine.</text>
        <dbReference type="EC" id="2.7.13.3"/>
    </reaction>
</comment>
<evidence type="ECO:0000256" key="1">
    <source>
        <dbReference type="ARBA" id="ARBA00000085"/>
    </source>
</evidence>
<feature type="transmembrane region" description="Helical" evidence="8">
    <location>
        <begin position="227"/>
        <end position="245"/>
    </location>
</feature>
<keyword evidence="3 6" id="KW-0597">Phosphoprotein</keyword>
<dbReference type="Gene3D" id="3.30.565.10">
    <property type="entry name" value="Histidine kinase-like ATPase, C-terminal domain"/>
    <property type="match status" value="1"/>
</dbReference>
<dbReference type="PROSITE" id="PS50110">
    <property type="entry name" value="RESPONSE_REGULATORY"/>
    <property type="match status" value="1"/>
</dbReference>
<sequence length="1161" mass="130846">MEEPLHSTVDAPRPSPPDHDHEHPPNHHYHHHPTPQHRHFVSTNLDYLEPCRALLFRVQHHVAEWIFRRPPPRDLALVESYSIMRYQFLRVFCLCSALAIAITLYCGFDLINGDTDNSPAFSYELYLPLWYMCIPLIQDFTRSTSLATIVLIFSVTAGVTVRTATDDGFTILGASNANVIPVLATLLLGSKGGIATATYFLGYTLYLYFKYLNVIGEDLVELHRAQVFLSGYMNVLVFNLFLVVLQDYIRHRYIQELVSLKEEAMATSRQKTQFVSLVSHELRNPLSAVLSIVDLVLNNDHHMSEDTRNSIQLVHNATEDLLRILNDILDATKLGAAKMALVSYDFDLHELAVDRCYVLSTLCADKGLEMVLDFPRTVPSKFRGDAGRIRQVMSNLITNAVKFTDKGSITVSFRVEGNAPGHATIVCRVRDTGCGIPKADQHKLFEEFSQVGHADAPRQIGSGLGLFLVKRLVELMHGSVFMESTPGVGSEFGFKLPLEKQVGVLPEWAERNIDEEDDEEDDEEEGGGAEERQGRARARQGEQVRWNDQVDVVAVGRKVATAGMSETTTTISHPPHVHSQHRHRSLDMNNSTILSIVPRPFYLFSQNTKFGEYLERMCVEGWCVERFERMEVEKEADTPTLLGSALAQYKFKVPRRGEDELPAVFLIDLSPEPKPVKRGLYGQANEDDDDDDDDDEEEVEEEENNDEMEDEGVELTHENGDPVAHRKMPPSTPTPWTTHPKRVKTQEEEEDEILHSTLEEFTRAFLARALLGPATANPATIVRECGDFEDDDEDMHYQQKQMAPRQKDTIIFFHSFRQFHRVRPSAPLCRAYNVSVCRKPVTEREVLSMIRHPRKIGGVNGSSAMLFPPRAVQVGRRDDGDLNGTMAMRVMEEQAFATMNGSATEWMVQMEMEEEGRPSSTKTRVEDVEDELEDRIRRAAARDVVVVTAGDGHVRKASPEESSPKKVDSGFGIVPDLSWGGWEGTRRRAVELSEREREKVKEKEGMVGQGIARTKSMPHSTPAPGKAGTSKMPRVLVVEDNNVNRILVKQQLKSLGMRHVDIAVDGLEAVQKFALRSDYGLILMDMHVSTKPLTPHHFFSIFSIAPTKLFCLVPHSLNYSDAKLRWRDCHALDPRAGARTPTRTSSLRLRSEPTARRTDTG</sequence>
<dbReference type="InterPro" id="IPR003661">
    <property type="entry name" value="HisK_dim/P_dom"/>
</dbReference>
<keyword evidence="12" id="KW-1185">Reference proteome</keyword>
<dbReference type="InterPro" id="IPR036097">
    <property type="entry name" value="HisK_dim/P_sf"/>
</dbReference>
<feature type="domain" description="Response regulatory" evidence="10">
    <location>
        <begin position="1034"/>
        <end position="1161"/>
    </location>
</feature>
<keyword evidence="8" id="KW-0472">Membrane</keyword>
<dbReference type="FunFam" id="3.30.565.10:FF:000010">
    <property type="entry name" value="Sensor histidine kinase RcsC"/>
    <property type="match status" value="1"/>
</dbReference>
<organism evidence="11 12">
    <name type="scientific">Jimgerdemannia flammicorona</name>
    <dbReference type="NCBI Taxonomy" id="994334"/>
    <lineage>
        <taxon>Eukaryota</taxon>
        <taxon>Fungi</taxon>
        <taxon>Fungi incertae sedis</taxon>
        <taxon>Mucoromycota</taxon>
        <taxon>Mucoromycotina</taxon>
        <taxon>Endogonomycetes</taxon>
        <taxon>Endogonales</taxon>
        <taxon>Endogonaceae</taxon>
        <taxon>Jimgerdemannia</taxon>
    </lineage>
</organism>
<dbReference type="EC" id="2.7.13.3" evidence="2"/>
<evidence type="ECO:0000256" key="4">
    <source>
        <dbReference type="ARBA" id="ARBA00022679"/>
    </source>
</evidence>
<feature type="compositionally biased region" description="Low complexity" evidence="7">
    <location>
        <begin position="1139"/>
        <end position="1148"/>
    </location>
</feature>
<dbReference type="Pfam" id="PF02518">
    <property type="entry name" value="HATPase_c"/>
    <property type="match status" value="1"/>
</dbReference>
<evidence type="ECO:0000259" key="9">
    <source>
        <dbReference type="PROSITE" id="PS50109"/>
    </source>
</evidence>
<dbReference type="Gene3D" id="1.10.287.130">
    <property type="match status" value="1"/>
</dbReference>
<feature type="domain" description="Histidine kinase" evidence="9">
    <location>
        <begin position="277"/>
        <end position="500"/>
    </location>
</feature>
<keyword evidence="5" id="KW-0418">Kinase</keyword>
<feature type="compositionally biased region" description="Basic and acidic residues" evidence="7">
    <location>
        <begin position="1149"/>
        <end position="1161"/>
    </location>
</feature>
<evidence type="ECO:0000256" key="8">
    <source>
        <dbReference type="SAM" id="Phobius"/>
    </source>
</evidence>
<dbReference type="AlphaFoldDB" id="A0A433QP45"/>
<dbReference type="InterPro" id="IPR011006">
    <property type="entry name" value="CheY-like_superfamily"/>
</dbReference>
<proteinExistence type="predicted"/>
<keyword evidence="4" id="KW-0808">Transferase</keyword>
<evidence type="ECO:0000259" key="10">
    <source>
        <dbReference type="PROSITE" id="PS50110"/>
    </source>
</evidence>
<evidence type="ECO:0000313" key="12">
    <source>
        <dbReference type="Proteomes" id="UP000274822"/>
    </source>
</evidence>
<dbReference type="GO" id="GO:0009927">
    <property type="term" value="F:histidine phosphotransfer kinase activity"/>
    <property type="evidence" value="ECO:0007669"/>
    <property type="project" value="TreeGrafter"/>
</dbReference>
<name>A0A433QP45_9FUNG</name>
<feature type="region of interest" description="Disordered" evidence="7">
    <location>
        <begin position="1135"/>
        <end position="1161"/>
    </location>
</feature>
<comment type="caution">
    <text evidence="11">The sequence shown here is derived from an EMBL/GenBank/DDBJ whole genome shotgun (WGS) entry which is preliminary data.</text>
</comment>
<dbReference type="PRINTS" id="PR00344">
    <property type="entry name" value="BCTRLSENSOR"/>
</dbReference>
<dbReference type="InterPro" id="IPR001789">
    <property type="entry name" value="Sig_transdc_resp-reg_receiver"/>
</dbReference>
<dbReference type="SUPFAM" id="SSF52172">
    <property type="entry name" value="CheY-like"/>
    <property type="match status" value="1"/>
</dbReference>
<dbReference type="PANTHER" id="PTHR43047:SF66">
    <property type="entry name" value="HISKA"/>
    <property type="match status" value="1"/>
</dbReference>
<dbReference type="SMART" id="SM00388">
    <property type="entry name" value="HisKA"/>
    <property type="match status" value="1"/>
</dbReference>
<dbReference type="PROSITE" id="PS50109">
    <property type="entry name" value="HIS_KIN"/>
    <property type="match status" value="1"/>
</dbReference>
<protein>
    <recommendedName>
        <fullName evidence="2">histidine kinase</fullName>
        <ecNumber evidence="2">2.7.13.3</ecNumber>
    </recommendedName>
</protein>
<dbReference type="SUPFAM" id="SSF47384">
    <property type="entry name" value="Homodimeric domain of signal transducing histidine kinase"/>
    <property type="match status" value="1"/>
</dbReference>
<dbReference type="GO" id="GO:0005886">
    <property type="term" value="C:plasma membrane"/>
    <property type="evidence" value="ECO:0007669"/>
    <property type="project" value="TreeGrafter"/>
</dbReference>
<feature type="region of interest" description="Disordered" evidence="7">
    <location>
        <begin position="509"/>
        <end position="543"/>
    </location>
</feature>
<dbReference type="InterPro" id="IPR005467">
    <property type="entry name" value="His_kinase_dom"/>
</dbReference>
<dbReference type="Pfam" id="PF00512">
    <property type="entry name" value="HisKA"/>
    <property type="match status" value="1"/>
</dbReference>
<dbReference type="SUPFAM" id="SSF55874">
    <property type="entry name" value="ATPase domain of HSP90 chaperone/DNA topoisomerase II/histidine kinase"/>
    <property type="match status" value="1"/>
</dbReference>
<evidence type="ECO:0000256" key="3">
    <source>
        <dbReference type="ARBA" id="ARBA00022553"/>
    </source>
</evidence>
<feature type="region of interest" description="Disordered" evidence="7">
    <location>
        <begin position="675"/>
        <end position="748"/>
    </location>
</feature>
<dbReference type="InterPro" id="IPR036890">
    <property type="entry name" value="HATPase_C_sf"/>
</dbReference>
<feature type="region of interest" description="Disordered" evidence="7">
    <location>
        <begin position="1"/>
        <end position="37"/>
    </location>
</feature>
<dbReference type="Proteomes" id="UP000274822">
    <property type="component" value="Unassembled WGS sequence"/>
</dbReference>
<feature type="compositionally biased region" description="Basic and acidic residues" evidence="7">
    <location>
        <begin position="16"/>
        <end position="25"/>
    </location>
</feature>
<dbReference type="CDD" id="cd00082">
    <property type="entry name" value="HisKA"/>
    <property type="match status" value="1"/>
</dbReference>
<feature type="compositionally biased region" description="Acidic residues" evidence="7">
    <location>
        <begin position="513"/>
        <end position="528"/>
    </location>
</feature>
<feature type="compositionally biased region" description="Acidic residues" evidence="7">
    <location>
        <begin position="685"/>
        <end position="713"/>
    </location>
</feature>
<evidence type="ECO:0000256" key="6">
    <source>
        <dbReference type="PROSITE-ProRule" id="PRU00169"/>
    </source>
</evidence>